<sequence>MGTETIFYKKKMFWWICGIPSLVSCFYLFIWATPRYESTAVVRVYGAGQDSSGSGSAAMEGMGGAGTASSGSYVLAQYIASWDAFQKLDPEKLQQHWSSGDLISRFGGPLSLFSSNKMRLWGYYQYRVKPSFNEESGLLTLTVDGYSSDFVTQLNKDLLDFSREKLAHSGTKADQAEYAMLLRKIHTDNESLDADLERISALQKKAGISDLKSAYQDVLSTLSATERARVDIGTRAAATAFLAERGQQIEVLKTQLSSLDREIAKQKDTVARQSSVYKAYNQAEERVDQDIKNIVLDEKNMLENEKSIIRDAYYLDVIEEPVHPTNPTRPLALMWTAIILCVSFILYLIVK</sequence>
<keyword evidence="3" id="KW-1185">Reference proteome</keyword>
<comment type="caution">
    <text evidence="2">The sequence shown here is derived from an EMBL/GenBank/DDBJ whole genome shotgun (WGS) entry which is preliminary data.</text>
</comment>
<evidence type="ECO:0000313" key="3">
    <source>
        <dbReference type="Proteomes" id="UP001516390"/>
    </source>
</evidence>
<dbReference type="RefSeq" id="WP_182080961.1">
    <property type="nucleotide sequence ID" value="NZ_NWUS01000001.1"/>
</dbReference>
<evidence type="ECO:0008006" key="4">
    <source>
        <dbReference type="Google" id="ProtNLM"/>
    </source>
</evidence>
<protein>
    <recommendedName>
        <fullName evidence="4">Capsule biosynthesis protein</fullName>
    </recommendedName>
</protein>
<keyword evidence="1" id="KW-1133">Transmembrane helix</keyword>
<feature type="transmembrane region" description="Helical" evidence="1">
    <location>
        <begin position="12"/>
        <end position="32"/>
    </location>
</feature>
<feature type="transmembrane region" description="Helical" evidence="1">
    <location>
        <begin position="331"/>
        <end position="350"/>
    </location>
</feature>
<evidence type="ECO:0000256" key="1">
    <source>
        <dbReference type="SAM" id="Phobius"/>
    </source>
</evidence>
<dbReference type="Proteomes" id="UP001516390">
    <property type="component" value="Unassembled WGS sequence"/>
</dbReference>
<gene>
    <name evidence="2" type="ORF">CPA57_01740</name>
</gene>
<proteinExistence type="predicted"/>
<keyword evidence="1" id="KW-0472">Membrane</keyword>
<organism evidence="2 3">
    <name type="scientific">Bombella favorum</name>
    <dbReference type="NCBI Taxonomy" id="2039164"/>
    <lineage>
        <taxon>Bacteria</taxon>
        <taxon>Pseudomonadati</taxon>
        <taxon>Pseudomonadota</taxon>
        <taxon>Alphaproteobacteria</taxon>
        <taxon>Acetobacterales</taxon>
        <taxon>Acetobacteraceae</taxon>
        <taxon>Bombella</taxon>
    </lineage>
</organism>
<name>A0ABR5ZL03_9PROT</name>
<accession>A0ABR5ZL03</accession>
<reference evidence="2 3" key="1">
    <citation type="submission" date="2017-09" db="EMBL/GenBank/DDBJ databases">
        <authorList>
            <person name="Jakob F."/>
        </authorList>
    </citation>
    <scope>NUCLEOTIDE SEQUENCE [LARGE SCALE GENOMIC DNA]</scope>
    <source>
        <strain evidence="2 3">TMW 2.1880</strain>
    </source>
</reference>
<evidence type="ECO:0000313" key="2">
    <source>
        <dbReference type="EMBL" id="MBA5725002.1"/>
    </source>
</evidence>
<dbReference type="EMBL" id="NWUS01000001">
    <property type="protein sequence ID" value="MBA5725002.1"/>
    <property type="molecule type" value="Genomic_DNA"/>
</dbReference>
<keyword evidence="1" id="KW-0812">Transmembrane</keyword>